<organism evidence="1 2">
    <name type="scientific">Stephania cephalantha</name>
    <dbReference type="NCBI Taxonomy" id="152367"/>
    <lineage>
        <taxon>Eukaryota</taxon>
        <taxon>Viridiplantae</taxon>
        <taxon>Streptophyta</taxon>
        <taxon>Embryophyta</taxon>
        <taxon>Tracheophyta</taxon>
        <taxon>Spermatophyta</taxon>
        <taxon>Magnoliopsida</taxon>
        <taxon>Ranunculales</taxon>
        <taxon>Menispermaceae</taxon>
        <taxon>Menispermoideae</taxon>
        <taxon>Cissampelideae</taxon>
        <taxon>Stephania</taxon>
    </lineage>
</organism>
<comment type="caution">
    <text evidence="1">The sequence shown here is derived from an EMBL/GenBank/DDBJ whole genome shotgun (WGS) entry which is preliminary data.</text>
</comment>
<name>A0AAP0IBN0_9MAGN</name>
<keyword evidence="2" id="KW-1185">Reference proteome</keyword>
<dbReference type="Proteomes" id="UP001419268">
    <property type="component" value="Unassembled WGS sequence"/>
</dbReference>
<evidence type="ECO:0000313" key="2">
    <source>
        <dbReference type="Proteomes" id="UP001419268"/>
    </source>
</evidence>
<proteinExistence type="predicted"/>
<reference evidence="1 2" key="1">
    <citation type="submission" date="2024-01" db="EMBL/GenBank/DDBJ databases">
        <title>Genome assemblies of Stephania.</title>
        <authorList>
            <person name="Yang L."/>
        </authorList>
    </citation>
    <scope>NUCLEOTIDE SEQUENCE [LARGE SCALE GENOMIC DNA]</scope>
    <source>
        <strain evidence="1">JXDWG</strain>
        <tissue evidence="1">Leaf</tissue>
    </source>
</reference>
<protein>
    <submittedName>
        <fullName evidence="1">Uncharacterized protein</fullName>
    </submittedName>
</protein>
<gene>
    <name evidence="1" type="ORF">Scep_019837</name>
</gene>
<accession>A0AAP0IBN0</accession>
<dbReference type="AlphaFoldDB" id="A0AAP0IBN0"/>
<dbReference type="EMBL" id="JBBNAG010000008">
    <property type="protein sequence ID" value="KAK9112318.1"/>
    <property type="molecule type" value="Genomic_DNA"/>
</dbReference>
<evidence type="ECO:0000313" key="1">
    <source>
        <dbReference type="EMBL" id="KAK9112318.1"/>
    </source>
</evidence>
<sequence length="50" mass="5537">MLNPTCNGVQALPNLVSQILHHIPIKKIGFRILSCSGRLISVGYYQANEK</sequence>